<feature type="signal peptide" evidence="1">
    <location>
        <begin position="1"/>
        <end position="19"/>
    </location>
</feature>
<dbReference type="Proteomes" id="UP000602124">
    <property type="component" value="Unassembled WGS sequence"/>
</dbReference>
<dbReference type="EMBL" id="JAEKMH010000001">
    <property type="protein sequence ID" value="MBJ3784033.1"/>
    <property type="molecule type" value="Genomic_DNA"/>
</dbReference>
<name>A0A934IWE7_9HYPH</name>
<evidence type="ECO:0000313" key="2">
    <source>
        <dbReference type="EMBL" id="MBJ3784033.1"/>
    </source>
</evidence>
<evidence type="ECO:0000256" key="1">
    <source>
        <dbReference type="SAM" id="SignalP"/>
    </source>
</evidence>
<accession>A0A934IWE7</accession>
<keyword evidence="3" id="KW-1185">Reference proteome</keyword>
<evidence type="ECO:0008006" key="4">
    <source>
        <dbReference type="Google" id="ProtNLM"/>
    </source>
</evidence>
<evidence type="ECO:0000313" key="3">
    <source>
        <dbReference type="Proteomes" id="UP000602124"/>
    </source>
</evidence>
<feature type="chain" id="PRO_5037160361" description="DUF2066 domain-containing protein" evidence="1">
    <location>
        <begin position="20"/>
        <end position="352"/>
    </location>
</feature>
<reference evidence="2" key="1">
    <citation type="submission" date="2020-12" db="EMBL/GenBank/DDBJ databases">
        <title>Devosia sp. MSA67 isolated from Mo River.</title>
        <authorList>
            <person name="Ma F."/>
            <person name="Zi Z."/>
        </authorList>
    </citation>
    <scope>NUCLEOTIDE SEQUENCE</scope>
    <source>
        <strain evidence="2">MSA67</strain>
    </source>
</reference>
<gene>
    <name evidence="2" type="ORF">JEQ47_04800</name>
</gene>
<organism evidence="2 3">
    <name type="scientific">Devosia sediminis</name>
    <dbReference type="NCBI Taxonomy" id="2798801"/>
    <lineage>
        <taxon>Bacteria</taxon>
        <taxon>Pseudomonadati</taxon>
        <taxon>Pseudomonadota</taxon>
        <taxon>Alphaproteobacteria</taxon>
        <taxon>Hyphomicrobiales</taxon>
        <taxon>Devosiaceae</taxon>
        <taxon>Devosia</taxon>
    </lineage>
</organism>
<sequence length="352" mass="36719">MRRLLATALILMAPATALAEDPLARFTPWFAANPSGLVFHYSAPLDGYAPGAPTLQGPSDDGLRSVMVAQQGVHPASGVDLDAIAGVLTVGGPPDELLVLMGPAAMSDHIDEALAGRGFEMREIAGVPVFGTGEDYAMDFASTGKPDPFGGGMGKAQRVALGDGFVAVARSWPGIETALKGLGKAKGGAVVWTATLDALAETRGDGHLDAAWGWGGDSFAGMLVDPAILLDGDIEEAIAAAQGGPQLLFPPFPLAIFALDRDGTRAHLRIALPYDRAEDAEAAASYVRHRLVEFPLVPSRPDIAIVPQGDLSIAVMTLTYAEADVAQANTLMLNWSSAVMQRSFTALQFGLF</sequence>
<proteinExistence type="predicted"/>
<comment type="caution">
    <text evidence="2">The sequence shown here is derived from an EMBL/GenBank/DDBJ whole genome shotgun (WGS) entry which is preliminary data.</text>
</comment>
<dbReference type="AlphaFoldDB" id="A0A934IWE7"/>
<dbReference type="RefSeq" id="WP_198875236.1">
    <property type="nucleotide sequence ID" value="NZ_JAEKMH010000001.1"/>
</dbReference>
<protein>
    <recommendedName>
        <fullName evidence="4">DUF2066 domain-containing protein</fullName>
    </recommendedName>
</protein>
<keyword evidence="1" id="KW-0732">Signal</keyword>